<dbReference type="Pfam" id="PF24494">
    <property type="entry name" value="DUF7587"/>
    <property type="match status" value="1"/>
</dbReference>
<reference evidence="3" key="1">
    <citation type="submission" date="2020-01" db="EMBL/GenBank/DDBJ databases">
        <authorList>
            <consortium name="DOE Joint Genome Institute"/>
            <person name="Haridas S."/>
            <person name="Albert R."/>
            <person name="Binder M."/>
            <person name="Bloem J."/>
            <person name="Labutti K."/>
            <person name="Salamov A."/>
            <person name="Andreopoulos B."/>
            <person name="Baker S.E."/>
            <person name="Barry K."/>
            <person name="Bills G."/>
            <person name="Bluhm B.H."/>
            <person name="Cannon C."/>
            <person name="Castanera R."/>
            <person name="Culley D.E."/>
            <person name="Daum C."/>
            <person name="Ezra D."/>
            <person name="Gonzalez J.B."/>
            <person name="Henrissat B."/>
            <person name="Kuo A."/>
            <person name="Liang C."/>
            <person name="Lipzen A."/>
            <person name="Lutzoni F."/>
            <person name="Magnuson J."/>
            <person name="Mondo S."/>
            <person name="Nolan M."/>
            <person name="Ohm R."/>
            <person name="Pangilinan J."/>
            <person name="Park H.-J."/>
            <person name="Ramirez L."/>
            <person name="Alfaro M."/>
            <person name="Sun H."/>
            <person name="Tritt A."/>
            <person name="Yoshinaga Y."/>
            <person name="Zwiers L.-H."/>
            <person name="Turgeon B.G."/>
            <person name="Goodwin S.B."/>
            <person name="Spatafora J.W."/>
            <person name="Crous P.W."/>
            <person name="Grigoriev I.V."/>
        </authorList>
    </citation>
    <scope>NUCLEOTIDE SEQUENCE</scope>
    <source>
        <strain evidence="3">IPT5</strain>
    </source>
</reference>
<evidence type="ECO:0000313" key="4">
    <source>
        <dbReference type="Proteomes" id="UP000799423"/>
    </source>
</evidence>
<feature type="region of interest" description="Disordered" evidence="1">
    <location>
        <begin position="33"/>
        <end position="53"/>
    </location>
</feature>
<organism evidence="3 4">
    <name type="scientific">Plenodomus tracheiphilus IPT5</name>
    <dbReference type="NCBI Taxonomy" id="1408161"/>
    <lineage>
        <taxon>Eukaryota</taxon>
        <taxon>Fungi</taxon>
        <taxon>Dikarya</taxon>
        <taxon>Ascomycota</taxon>
        <taxon>Pezizomycotina</taxon>
        <taxon>Dothideomycetes</taxon>
        <taxon>Pleosporomycetidae</taxon>
        <taxon>Pleosporales</taxon>
        <taxon>Pleosporineae</taxon>
        <taxon>Leptosphaeriaceae</taxon>
        <taxon>Plenodomus</taxon>
    </lineage>
</organism>
<gene>
    <name evidence="3" type="ORF">T440DRAFT_528919</name>
</gene>
<dbReference type="AlphaFoldDB" id="A0A6A7ALN0"/>
<accession>A0A6A7ALN0</accession>
<proteinExistence type="predicted"/>
<dbReference type="Proteomes" id="UP000799423">
    <property type="component" value="Unassembled WGS sequence"/>
</dbReference>
<keyword evidence="4" id="KW-1185">Reference proteome</keyword>
<dbReference type="EMBL" id="MU006443">
    <property type="protein sequence ID" value="KAF2843990.1"/>
    <property type="molecule type" value="Genomic_DNA"/>
</dbReference>
<feature type="domain" description="DUF7587" evidence="2">
    <location>
        <begin position="23"/>
        <end position="163"/>
    </location>
</feature>
<name>A0A6A7ALN0_9PLEO</name>
<dbReference type="InterPro" id="IPR056009">
    <property type="entry name" value="DUF7587"/>
</dbReference>
<dbReference type="OrthoDB" id="3483554at2759"/>
<evidence type="ECO:0000313" key="3">
    <source>
        <dbReference type="EMBL" id="KAF2843990.1"/>
    </source>
</evidence>
<protein>
    <recommendedName>
        <fullName evidence="2">DUF7587 domain-containing protein</fullName>
    </recommendedName>
</protein>
<sequence>MLREENLRPWRPNSLRSFRLPLLRVWDCYSGSQPDESHRMMARAPRQRLDSAESRKTSLTTHLDHKVWNPTPYISFTVSPTALKELANFRERRGNRGSQTVTVIDPNVRLRIGLPILDVSAEMEHYEIPDPYGNSNQYYTDHYVCVWEITGEEVVGQWPWEDLANDERWYEDIIMPAYHENRRNIALKFSEDKLSGISKMLEEVHRKLLS</sequence>
<evidence type="ECO:0000256" key="1">
    <source>
        <dbReference type="SAM" id="MobiDB-lite"/>
    </source>
</evidence>
<evidence type="ECO:0000259" key="2">
    <source>
        <dbReference type="Pfam" id="PF24494"/>
    </source>
</evidence>